<dbReference type="AlphaFoldDB" id="A0A5C6DBQ5"/>
<evidence type="ECO:0000313" key="5">
    <source>
        <dbReference type="Proteomes" id="UP000315471"/>
    </source>
</evidence>
<dbReference type="GO" id="GO:0051156">
    <property type="term" value="P:glucose 6-phosphate metabolic process"/>
    <property type="evidence" value="ECO:0007669"/>
    <property type="project" value="TreeGrafter"/>
</dbReference>
<dbReference type="PROSITE" id="PS51463">
    <property type="entry name" value="P_GLUCOSE_ISOMERASE_3"/>
    <property type="match status" value="1"/>
</dbReference>
<dbReference type="SUPFAM" id="SSF53697">
    <property type="entry name" value="SIS domain"/>
    <property type="match status" value="1"/>
</dbReference>
<evidence type="ECO:0000313" key="4">
    <source>
        <dbReference type="EMBL" id="TWU33625.1"/>
    </source>
</evidence>
<evidence type="ECO:0000256" key="3">
    <source>
        <dbReference type="ARBA" id="ARBA00023235"/>
    </source>
</evidence>
<dbReference type="GO" id="GO:0048029">
    <property type="term" value="F:monosaccharide binding"/>
    <property type="evidence" value="ECO:0007669"/>
    <property type="project" value="TreeGrafter"/>
</dbReference>
<dbReference type="PANTHER" id="PTHR11469">
    <property type="entry name" value="GLUCOSE-6-PHOSPHATE ISOMERASE"/>
    <property type="match status" value="1"/>
</dbReference>
<dbReference type="InterPro" id="IPR001672">
    <property type="entry name" value="G6P_Isomerase"/>
</dbReference>
<keyword evidence="3 4" id="KW-0413">Isomerase</keyword>
<dbReference type="Proteomes" id="UP000315471">
    <property type="component" value="Unassembled WGS sequence"/>
</dbReference>
<evidence type="ECO:0000256" key="1">
    <source>
        <dbReference type="ARBA" id="ARBA00022432"/>
    </source>
</evidence>
<dbReference type="RefSeq" id="WP_197172460.1">
    <property type="nucleotide sequence ID" value="NZ_SJPY01000013.1"/>
</dbReference>
<dbReference type="InterPro" id="IPR046348">
    <property type="entry name" value="SIS_dom_sf"/>
</dbReference>
<accession>A0A5C6DBQ5</accession>
<keyword evidence="1" id="KW-0312">Gluconeogenesis</keyword>
<sequence length="457" mass="50652">MSLLRFDPSGALTGDYGVPEHQFAEAAIAFEKIRSEMANANRFPCDNMPLAPKHARCIQTPFFRLPETELADYVARREESLLGRIFKVANSIDAKIDAVVILGNRATIRNIKAITNASCEPYHNELSRAERGSRPRLYFAGDNFDNDALSALIRRQSIGGYVDTLPERRFAVIAIDRDEGNGQVGEALRHCIKTFERAETTVSPQHEPEFPLSEALIPILGDRTKLRSLANHIGCSEIYEIADGVDDWFSALSSVTLMPTALLGLDCMRLLEGAARMNEHFLAAPFSENVVLQYTAINHLVGRGRTGSLRAMNVWVNALQSTAEWYQGLLTKHLPMVTPLSWAFQRETPKRNDLIVNHVAVDSWRTDALPRNEPDCQQDERYTLADRTKQAIAEAQLQAAATGQPTTLLTLPLIDSDTIGQLLQMLMISAAIEMHLLHLDGEADFASVAGKLSDADT</sequence>
<dbReference type="GO" id="GO:0005829">
    <property type="term" value="C:cytosol"/>
    <property type="evidence" value="ECO:0007669"/>
    <property type="project" value="TreeGrafter"/>
</dbReference>
<dbReference type="PANTHER" id="PTHR11469:SF1">
    <property type="entry name" value="GLUCOSE-6-PHOSPHATE ISOMERASE"/>
    <property type="match status" value="1"/>
</dbReference>
<proteinExistence type="predicted"/>
<dbReference type="EMBL" id="SJPY01000013">
    <property type="protein sequence ID" value="TWU33625.1"/>
    <property type="molecule type" value="Genomic_DNA"/>
</dbReference>
<gene>
    <name evidence="4" type="primary">pgiB</name>
    <name evidence="4" type="ORF">Q31b_56820</name>
</gene>
<keyword evidence="5" id="KW-1185">Reference proteome</keyword>
<dbReference type="GO" id="GO:0006094">
    <property type="term" value="P:gluconeogenesis"/>
    <property type="evidence" value="ECO:0007669"/>
    <property type="project" value="UniProtKB-KW"/>
</dbReference>
<comment type="caution">
    <text evidence="4">The sequence shown here is derived from an EMBL/GenBank/DDBJ whole genome shotgun (WGS) entry which is preliminary data.</text>
</comment>
<protein>
    <submittedName>
        <fullName evidence="4">Glucose-6-phosphate isomerase B</fullName>
        <ecNumber evidence="4">5.3.1.9</ecNumber>
    </submittedName>
</protein>
<dbReference type="EC" id="5.3.1.9" evidence="4"/>
<keyword evidence="2" id="KW-0324">Glycolysis</keyword>
<name>A0A5C6DBQ5_9BACT</name>
<dbReference type="GO" id="GO:0097367">
    <property type="term" value="F:carbohydrate derivative binding"/>
    <property type="evidence" value="ECO:0007669"/>
    <property type="project" value="InterPro"/>
</dbReference>
<organism evidence="4 5">
    <name type="scientific">Novipirellula aureliae</name>
    <dbReference type="NCBI Taxonomy" id="2527966"/>
    <lineage>
        <taxon>Bacteria</taxon>
        <taxon>Pseudomonadati</taxon>
        <taxon>Planctomycetota</taxon>
        <taxon>Planctomycetia</taxon>
        <taxon>Pirellulales</taxon>
        <taxon>Pirellulaceae</taxon>
        <taxon>Novipirellula</taxon>
    </lineage>
</organism>
<reference evidence="4 5" key="1">
    <citation type="submission" date="2019-02" db="EMBL/GenBank/DDBJ databases">
        <title>Deep-cultivation of Planctomycetes and their phenomic and genomic characterization uncovers novel biology.</title>
        <authorList>
            <person name="Wiegand S."/>
            <person name="Jogler M."/>
            <person name="Boedeker C."/>
            <person name="Pinto D."/>
            <person name="Vollmers J."/>
            <person name="Rivas-Marin E."/>
            <person name="Kohn T."/>
            <person name="Peeters S.H."/>
            <person name="Heuer A."/>
            <person name="Rast P."/>
            <person name="Oberbeckmann S."/>
            <person name="Bunk B."/>
            <person name="Jeske O."/>
            <person name="Meyerdierks A."/>
            <person name="Storesund J.E."/>
            <person name="Kallscheuer N."/>
            <person name="Luecker S."/>
            <person name="Lage O.M."/>
            <person name="Pohl T."/>
            <person name="Merkel B.J."/>
            <person name="Hornburger P."/>
            <person name="Mueller R.-W."/>
            <person name="Bruemmer F."/>
            <person name="Labrenz M."/>
            <person name="Spormann A.M."/>
            <person name="Op Den Camp H."/>
            <person name="Overmann J."/>
            <person name="Amann R."/>
            <person name="Jetten M.S.M."/>
            <person name="Mascher T."/>
            <person name="Medema M.H."/>
            <person name="Devos D.P."/>
            <person name="Kaster A.-K."/>
            <person name="Ovreas L."/>
            <person name="Rohde M."/>
            <person name="Galperin M.Y."/>
            <person name="Jogler C."/>
        </authorList>
    </citation>
    <scope>NUCLEOTIDE SEQUENCE [LARGE SCALE GENOMIC DNA]</scope>
    <source>
        <strain evidence="4 5">Q31b</strain>
    </source>
</reference>
<dbReference type="GO" id="GO:0004347">
    <property type="term" value="F:glucose-6-phosphate isomerase activity"/>
    <property type="evidence" value="ECO:0007669"/>
    <property type="project" value="UniProtKB-EC"/>
</dbReference>
<dbReference type="GO" id="GO:0006096">
    <property type="term" value="P:glycolytic process"/>
    <property type="evidence" value="ECO:0007669"/>
    <property type="project" value="UniProtKB-KW"/>
</dbReference>
<evidence type="ECO:0000256" key="2">
    <source>
        <dbReference type="ARBA" id="ARBA00023152"/>
    </source>
</evidence>
<dbReference type="Gene3D" id="3.40.50.10490">
    <property type="entry name" value="Glucose-6-phosphate isomerase like protein, domain 1"/>
    <property type="match status" value="2"/>
</dbReference>